<name>A0A4S4LXH4_9AGAM</name>
<dbReference type="InterPro" id="IPR038581">
    <property type="entry name" value="ODC_AZ_sf"/>
</dbReference>
<proteinExistence type="predicted"/>
<dbReference type="Proteomes" id="UP000310158">
    <property type="component" value="Unassembled WGS sequence"/>
</dbReference>
<gene>
    <name evidence="2" type="ORF">EW146_g3448</name>
</gene>
<dbReference type="InterPro" id="IPR016181">
    <property type="entry name" value="Acyl_CoA_acyltransferase"/>
</dbReference>
<dbReference type="OrthoDB" id="5959761at2759"/>
<protein>
    <submittedName>
        <fullName evidence="2">Uncharacterized protein</fullName>
    </submittedName>
</protein>
<dbReference type="AlphaFoldDB" id="A0A4S4LXH4"/>
<reference evidence="2 3" key="1">
    <citation type="submission" date="2019-02" db="EMBL/GenBank/DDBJ databases">
        <title>Genome sequencing of the rare red list fungi Bondarzewia mesenterica.</title>
        <authorList>
            <person name="Buettner E."/>
            <person name="Kellner H."/>
        </authorList>
    </citation>
    <scope>NUCLEOTIDE SEQUENCE [LARGE SCALE GENOMIC DNA]</scope>
    <source>
        <strain evidence="2 3">DSM 108281</strain>
    </source>
</reference>
<feature type="region of interest" description="Disordered" evidence="1">
    <location>
        <begin position="296"/>
        <end position="334"/>
    </location>
</feature>
<organism evidence="2 3">
    <name type="scientific">Bondarzewia mesenterica</name>
    <dbReference type="NCBI Taxonomy" id="1095465"/>
    <lineage>
        <taxon>Eukaryota</taxon>
        <taxon>Fungi</taxon>
        <taxon>Dikarya</taxon>
        <taxon>Basidiomycota</taxon>
        <taxon>Agaricomycotina</taxon>
        <taxon>Agaricomycetes</taxon>
        <taxon>Russulales</taxon>
        <taxon>Bondarzewiaceae</taxon>
        <taxon>Bondarzewia</taxon>
    </lineage>
</organism>
<dbReference type="Gene3D" id="3.40.630.60">
    <property type="match status" value="1"/>
</dbReference>
<feature type="compositionally biased region" description="Basic and acidic residues" evidence="1">
    <location>
        <begin position="297"/>
        <end position="312"/>
    </location>
</feature>
<evidence type="ECO:0000313" key="3">
    <source>
        <dbReference type="Proteomes" id="UP000310158"/>
    </source>
</evidence>
<comment type="caution">
    <text evidence="2">The sequence shown here is derived from an EMBL/GenBank/DDBJ whole genome shotgun (WGS) entry which is preliminary data.</text>
</comment>
<evidence type="ECO:0000256" key="1">
    <source>
        <dbReference type="SAM" id="MobiDB-lite"/>
    </source>
</evidence>
<sequence length="369" mass="40365">MVAQTGQSEQRLVSDCRPIDLAQQATTAPHFTYPPFFISSHPTPVPSWQPMSNSIMSNISKQKSSPCPANGRQTVGDGAFTTDATPSVLAVCHMQGNDSMYYYSTTFSGGPGPIPKPFEYSHNLATPPLTPDDDDDDDALNLIKRSNDALDLLATLFPHDSLNALPYAKSVSISTPGIGTSFDGVVLELPGKSKTFIVALLDLADEHLQCSALVIALEKGLPGLGDLLHSLIASQLNGVALVHFVPTTHHGGTFKEDIRLCARKLNLVRYPLLIKPKMIAVYAVYHEISKKYRKRKAAEEHRKRGAARHSEAIAEAGHRKRYMKDGGKKRGHHAERVVATAQDMCLQAECFVTVSTELRRYTTDSVKEC</sequence>
<accession>A0A4S4LXH4</accession>
<evidence type="ECO:0000313" key="2">
    <source>
        <dbReference type="EMBL" id="THH17346.1"/>
    </source>
</evidence>
<dbReference type="EMBL" id="SGPL01000115">
    <property type="protein sequence ID" value="THH17346.1"/>
    <property type="molecule type" value="Genomic_DNA"/>
</dbReference>
<dbReference type="SUPFAM" id="SSF55729">
    <property type="entry name" value="Acyl-CoA N-acyltransferases (Nat)"/>
    <property type="match status" value="1"/>
</dbReference>
<keyword evidence="3" id="KW-1185">Reference proteome</keyword>